<dbReference type="EMBL" id="DS113771">
    <property type="protein sequence ID" value="EAX96159.1"/>
    <property type="molecule type" value="Genomic_DNA"/>
</dbReference>
<organism evidence="2 3">
    <name type="scientific">Trichomonas vaginalis (strain ATCC PRA-98 / G3)</name>
    <dbReference type="NCBI Taxonomy" id="412133"/>
    <lineage>
        <taxon>Eukaryota</taxon>
        <taxon>Metamonada</taxon>
        <taxon>Parabasalia</taxon>
        <taxon>Trichomonadida</taxon>
        <taxon>Trichomonadidae</taxon>
        <taxon>Trichomonas</taxon>
    </lineage>
</organism>
<reference evidence="2" key="2">
    <citation type="journal article" date="2007" name="Science">
        <title>Draft genome sequence of the sexually transmitted pathogen Trichomonas vaginalis.</title>
        <authorList>
            <person name="Carlton J.M."/>
            <person name="Hirt R.P."/>
            <person name="Silva J.C."/>
            <person name="Delcher A.L."/>
            <person name="Schatz M."/>
            <person name="Zhao Q."/>
            <person name="Wortman J.R."/>
            <person name="Bidwell S.L."/>
            <person name="Alsmark U.C.M."/>
            <person name="Besteiro S."/>
            <person name="Sicheritz-Ponten T."/>
            <person name="Noel C.J."/>
            <person name="Dacks J.B."/>
            <person name="Foster P.G."/>
            <person name="Simillion C."/>
            <person name="Van de Peer Y."/>
            <person name="Miranda-Saavedra D."/>
            <person name="Barton G.J."/>
            <person name="Westrop G.D."/>
            <person name="Mueller S."/>
            <person name="Dessi D."/>
            <person name="Fiori P.L."/>
            <person name="Ren Q."/>
            <person name="Paulsen I."/>
            <person name="Zhang H."/>
            <person name="Bastida-Corcuera F.D."/>
            <person name="Simoes-Barbosa A."/>
            <person name="Brown M.T."/>
            <person name="Hayes R.D."/>
            <person name="Mukherjee M."/>
            <person name="Okumura C.Y."/>
            <person name="Schneider R."/>
            <person name="Smith A.J."/>
            <person name="Vanacova S."/>
            <person name="Villalvazo M."/>
            <person name="Haas B.J."/>
            <person name="Pertea M."/>
            <person name="Feldblyum T.V."/>
            <person name="Utterback T.R."/>
            <person name="Shu C.L."/>
            <person name="Osoegawa K."/>
            <person name="de Jong P.J."/>
            <person name="Hrdy I."/>
            <person name="Horvathova L."/>
            <person name="Zubacova Z."/>
            <person name="Dolezal P."/>
            <person name="Malik S.B."/>
            <person name="Logsdon J.M. Jr."/>
            <person name="Henze K."/>
            <person name="Gupta A."/>
            <person name="Wang C.C."/>
            <person name="Dunne R.L."/>
            <person name="Upcroft J.A."/>
            <person name="Upcroft P."/>
            <person name="White O."/>
            <person name="Salzberg S.L."/>
            <person name="Tang P."/>
            <person name="Chiu C.-H."/>
            <person name="Lee Y.-S."/>
            <person name="Embley T.M."/>
            <person name="Coombs G.H."/>
            <person name="Mottram J.C."/>
            <person name="Tachezy J."/>
            <person name="Fraser-Liggett C.M."/>
            <person name="Johnson P.J."/>
        </authorList>
    </citation>
    <scope>NUCLEOTIDE SEQUENCE [LARGE SCALE GENOMIC DNA]</scope>
    <source>
        <strain evidence="2">G3</strain>
    </source>
</reference>
<gene>
    <name evidence="2" type="ORF">TVAG_270470</name>
</gene>
<feature type="region of interest" description="Disordered" evidence="1">
    <location>
        <begin position="15"/>
        <end position="142"/>
    </location>
</feature>
<feature type="compositionally biased region" description="Low complexity" evidence="1">
    <location>
        <begin position="107"/>
        <end position="116"/>
    </location>
</feature>
<dbReference type="KEGG" id="tva:75671430"/>
<reference evidence="2" key="1">
    <citation type="submission" date="2006-10" db="EMBL/GenBank/DDBJ databases">
        <authorList>
            <person name="Amadeo P."/>
            <person name="Zhao Q."/>
            <person name="Wortman J."/>
            <person name="Fraser-Liggett C."/>
            <person name="Carlton J."/>
        </authorList>
    </citation>
    <scope>NUCLEOTIDE SEQUENCE</scope>
    <source>
        <strain evidence="2">G3</strain>
    </source>
</reference>
<accession>A2FFZ7</accession>
<name>A2FFZ7_TRIV3</name>
<dbReference type="VEuPathDB" id="TrichDB:TVAGG3_0781670"/>
<dbReference type="AlphaFoldDB" id="A2FFZ7"/>
<dbReference type="RefSeq" id="XP_001309089.1">
    <property type="nucleotide sequence ID" value="XM_001309088.1"/>
</dbReference>
<keyword evidence="3" id="KW-1185">Reference proteome</keyword>
<dbReference type="VEuPathDB" id="TrichDB:TVAG_270470"/>
<dbReference type="Proteomes" id="UP000001542">
    <property type="component" value="Unassembled WGS sequence"/>
</dbReference>
<proteinExistence type="predicted"/>
<feature type="compositionally biased region" description="Pro residues" evidence="1">
    <location>
        <begin position="117"/>
        <end position="142"/>
    </location>
</feature>
<dbReference type="InParanoid" id="A2FFZ7"/>
<evidence type="ECO:0000313" key="3">
    <source>
        <dbReference type="Proteomes" id="UP000001542"/>
    </source>
</evidence>
<sequence>MATSFADRQRLLMATFGNQGIRKPAPPPSAEDTAAEETVSHTGHSAHAIRSPPPPPEPTYRYDFPTNNLKPPPFRKEKHEYPSKSSFGTTKAREFHDFILANISKDAAPPQSSSGGAPPPPSKSGAAPPPPPPPPPPPLPRR</sequence>
<protein>
    <submittedName>
        <fullName evidence="2">Uncharacterized protein</fullName>
    </submittedName>
</protein>
<evidence type="ECO:0000313" key="2">
    <source>
        <dbReference type="EMBL" id="EAX96159.1"/>
    </source>
</evidence>
<evidence type="ECO:0000256" key="1">
    <source>
        <dbReference type="SAM" id="MobiDB-lite"/>
    </source>
</evidence>